<keyword evidence="3" id="KW-1185">Reference proteome</keyword>
<reference evidence="2 3" key="1">
    <citation type="submission" date="2020-03" db="EMBL/GenBank/DDBJ databases">
        <title>Whole genome shotgun sequence of Phytohabitans rumicis NBRC 108638.</title>
        <authorList>
            <person name="Komaki H."/>
            <person name="Tamura T."/>
        </authorList>
    </citation>
    <scope>NUCLEOTIDE SEQUENCE [LARGE SCALE GENOMIC DNA]</scope>
    <source>
        <strain evidence="2 3">NBRC 108638</strain>
    </source>
</reference>
<dbReference type="EMBL" id="BLPG01000001">
    <property type="protein sequence ID" value="GFJ92012.1"/>
    <property type="molecule type" value="Genomic_DNA"/>
</dbReference>
<organism evidence="2 3">
    <name type="scientific">Phytohabitans rumicis</name>
    <dbReference type="NCBI Taxonomy" id="1076125"/>
    <lineage>
        <taxon>Bacteria</taxon>
        <taxon>Bacillati</taxon>
        <taxon>Actinomycetota</taxon>
        <taxon>Actinomycetes</taxon>
        <taxon>Micromonosporales</taxon>
        <taxon>Micromonosporaceae</taxon>
    </lineage>
</organism>
<name>A0A6V8L430_9ACTN</name>
<gene>
    <name evidence="2" type="ORF">Prum_056540</name>
</gene>
<sequence length="157" mass="15146">MLALGAGCTGSSDAPAATPAPGATTASAASGAASASAPASAGATAPATGNAQEVCAAAQNAGGQAVTTFITELGAMLTASGKGDTAAAEEAKGKAEAALRSWAAAVKEQSAKATDPRLKQVLAEIGAEVDTMRADIDSVDDAKLDQLQQRLDALCTA</sequence>
<proteinExistence type="predicted"/>
<protein>
    <submittedName>
        <fullName evidence="2">Uncharacterized protein</fullName>
    </submittedName>
</protein>
<feature type="region of interest" description="Disordered" evidence="1">
    <location>
        <begin position="1"/>
        <end position="26"/>
    </location>
</feature>
<dbReference type="AlphaFoldDB" id="A0A6V8L430"/>
<reference evidence="2 3" key="2">
    <citation type="submission" date="2020-03" db="EMBL/GenBank/DDBJ databases">
        <authorList>
            <person name="Ichikawa N."/>
            <person name="Kimura A."/>
            <person name="Kitahashi Y."/>
            <person name="Uohara A."/>
        </authorList>
    </citation>
    <scope>NUCLEOTIDE SEQUENCE [LARGE SCALE GENOMIC DNA]</scope>
    <source>
        <strain evidence="2 3">NBRC 108638</strain>
    </source>
</reference>
<feature type="compositionally biased region" description="Low complexity" evidence="1">
    <location>
        <begin position="10"/>
        <end position="26"/>
    </location>
</feature>
<dbReference type="Proteomes" id="UP000482960">
    <property type="component" value="Unassembled WGS sequence"/>
</dbReference>
<evidence type="ECO:0000313" key="3">
    <source>
        <dbReference type="Proteomes" id="UP000482960"/>
    </source>
</evidence>
<comment type="caution">
    <text evidence="2">The sequence shown here is derived from an EMBL/GenBank/DDBJ whole genome shotgun (WGS) entry which is preliminary data.</text>
</comment>
<evidence type="ECO:0000256" key="1">
    <source>
        <dbReference type="SAM" id="MobiDB-lite"/>
    </source>
</evidence>
<evidence type="ECO:0000313" key="2">
    <source>
        <dbReference type="EMBL" id="GFJ92012.1"/>
    </source>
</evidence>
<accession>A0A6V8L430</accession>